<dbReference type="EMBL" id="CP048108">
    <property type="protein sequence ID" value="QHS47364.1"/>
    <property type="molecule type" value="Genomic_DNA"/>
</dbReference>
<dbReference type="AlphaFoldDB" id="A0A6P1UYG1"/>
<name>A0A6P1UYG1_9ENTR</name>
<organism evidence="1 2">
    <name type="scientific">Klebsiella michiganensis</name>
    <dbReference type="NCBI Taxonomy" id="1134687"/>
    <lineage>
        <taxon>Bacteria</taxon>
        <taxon>Pseudomonadati</taxon>
        <taxon>Pseudomonadota</taxon>
        <taxon>Gammaproteobacteria</taxon>
        <taxon>Enterobacterales</taxon>
        <taxon>Enterobacteriaceae</taxon>
        <taxon>Klebsiella/Raoultella group</taxon>
        <taxon>Klebsiella</taxon>
    </lineage>
</organism>
<protein>
    <submittedName>
        <fullName evidence="1">Uncharacterized protein</fullName>
    </submittedName>
</protein>
<dbReference type="Proteomes" id="UP000464389">
    <property type="component" value="Chromosome"/>
</dbReference>
<dbReference type="RefSeq" id="WP_064171384.1">
    <property type="nucleotide sequence ID" value="NZ_CP048108.1"/>
</dbReference>
<evidence type="ECO:0000313" key="1">
    <source>
        <dbReference type="EMBL" id="QHS47364.1"/>
    </source>
</evidence>
<evidence type="ECO:0000313" key="2">
    <source>
        <dbReference type="Proteomes" id="UP000464389"/>
    </source>
</evidence>
<gene>
    <name evidence="1" type="ORF">GW952_18010</name>
</gene>
<accession>A0A6P1UYG1</accession>
<sequence>MDLDAFFQDLYQIDSDELITDFCRKNILHGTPYVFSSNDGDFYEFRKRIGDFFKIPFYEIYIMGSAKLGFSPFKKKEFDYDSDIDVALVSPILFEKIMGDISEFQMSFRKNRSAVQERELKQYHLFLEYVAMGWIRPDKLPVSFQMKEFKDSWFDFFRSISNGKSEVGNYQVTAGVFKSYSHLEKYTVSGLKDLKNVQRIGR</sequence>
<reference evidence="1 2" key="1">
    <citation type="submission" date="2020-01" db="EMBL/GenBank/DDBJ databases">
        <title>Bactrocera dorsalis gut bacteria genome.</title>
        <authorList>
            <person name="Zhang H."/>
            <person name="Cai Z."/>
        </authorList>
    </citation>
    <scope>NUCLEOTIDE SEQUENCE [LARGE SCALE GENOMIC DNA]</scope>
    <source>
        <strain evidence="1 2">BD177</strain>
    </source>
</reference>
<proteinExistence type="predicted"/>